<evidence type="ECO:0000313" key="3">
    <source>
        <dbReference type="Proteomes" id="UP001264156"/>
    </source>
</evidence>
<organism evidence="2 3">
    <name type="scientific">Achromobacter aegrifaciens</name>
    <dbReference type="NCBI Taxonomy" id="1287736"/>
    <lineage>
        <taxon>Bacteria</taxon>
        <taxon>Pseudomonadati</taxon>
        <taxon>Pseudomonadota</taxon>
        <taxon>Betaproteobacteria</taxon>
        <taxon>Burkholderiales</taxon>
        <taxon>Alcaligenaceae</taxon>
        <taxon>Achromobacter</taxon>
    </lineage>
</organism>
<evidence type="ECO:0000313" key="2">
    <source>
        <dbReference type="EMBL" id="MDR7946315.1"/>
    </source>
</evidence>
<dbReference type="InterPro" id="IPR007560">
    <property type="entry name" value="Restrct_endonuc_IV_Mrr"/>
</dbReference>
<dbReference type="InterPro" id="IPR011335">
    <property type="entry name" value="Restrct_endonuc-II-like"/>
</dbReference>
<dbReference type="SUPFAM" id="SSF52980">
    <property type="entry name" value="Restriction endonuclease-like"/>
    <property type="match status" value="1"/>
</dbReference>
<reference evidence="3" key="1">
    <citation type="submission" date="2023-07" db="EMBL/GenBank/DDBJ databases">
        <title>Glyphosate-induced phosphonatase operons in soil bacteria of genus Achromobacter.</title>
        <authorList>
            <person name="Epiktetov D.O."/>
            <person name="Sviridov A.V."/>
            <person name="Tarlachkov S.V."/>
            <person name="Shushkova T.V."/>
            <person name="Toropygin I.Y."/>
            <person name="Leontievsky A."/>
        </authorList>
    </citation>
    <scope>NUCLEOTIDE SEQUENCE [LARGE SCALE GENOMIC DNA]</scope>
    <source>
        <strain evidence="3">Kg 16</strain>
    </source>
</reference>
<feature type="domain" description="Restriction endonuclease type IV Mrr" evidence="1">
    <location>
        <begin position="9"/>
        <end position="121"/>
    </location>
</feature>
<comment type="caution">
    <text evidence="2">The sequence shown here is derived from an EMBL/GenBank/DDBJ whole genome shotgun (WGS) entry which is preliminary data.</text>
</comment>
<keyword evidence="2" id="KW-0540">Nuclease</keyword>
<dbReference type="GO" id="GO:0004519">
    <property type="term" value="F:endonuclease activity"/>
    <property type="evidence" value="ECO:0007669"/>
    <property type="project" value="UniProtKB-KW"/>
</dbReference>
<keyword evidence="2" id="KW-0378">Hydrolase</keyword>
<dbReference type="InterPro" id="IPR011856">
    <property type="entry name" value="tRNA_endonuc-like_dom_sf"/>
</dbReference>
<gene>
    <name evidence="2" type="ORF">RIU57_14445</name>
</gene>
<protein>
    <submittedName>
        <fullName evidence="2">Restriction endonuclease</fullName>
    </submittedName>
</protein>
<sequence length="180" mass="19729">MSLMDDPLNITPREYELAVKSILDGAGLGLMNFKSEHLEKVTGVDGAYAIDVTVRFSALGASFLVLVECKHEQRKIERQAVQILHDKLRSTGAQKGMLFSVSGFQDGAIEYADVHGIALVQLAHGSSSWFTKSIGQPIPPPTWANIPEYIGWWWHGNSRSVMSSEVGEYTRAALGIGNQL</sequence>
<keyword evidence="2" id="KW-0255">Endonuclease</keyword>
<name>A0ABU2DDW8_ACHAE</name>
<evidence type="ECO:0000259" key="1">
    <source>
        <dbReference type="Pfam" id="PF04471"/>
    </source>
</evidence>
<keyword evidence="3" id="KW-1185">Reference proteome</keyword>
<dbReference type="Gene3D" id="3.40.1350.10">
    <property type="match status" value="1"/>
</dbReference>
<dbReference type="RefSeq" id="WP_310533429.1">
    <property type="nucleotide sequence ID" value="NZ_JAVKVN010000005.1"/>
</dbReference>
<dbReference type="EMBL" id="JAVKVN010000005">
    <property type="protein sequence ID" value="MDR7946315.1"/>
    <property type="molecule type" value="Genomic_DNA"/>
</dbReference>
<dbReference type="Proteomes" id="UP001264156">
    <property type="component" value="Unassembled WGS sequence"/>
</dbReference>
<accession>A0ABU2DDW8</accession>
<proteinExistence type="predicted"/>
<dbReference type="Pfam" id="PF04471">
    <property type="entry name" value="Mrr_cat"/>
    <property type="match status" value="1"/>
</dbReference>